<feature type="compositionally biased region" description="Basic residues" evidence="1">
    <location>
        <begin position="106"/>
        <end position="145"/>
    </location>
</feature>
<dbReference type="EMBL" id="GG745401">
    <property type="protein sequence ID" value="KNE73393.1"/>
    <property type="molecule type" value="Genomic_DNA"/>
</dbReference>
<keyword evidence="3" id="KW-1185">Reference proteome</keyword>
<reference evidence="3" key="2">
    <citation type="submission" date="2009-11" db="EMBL/GenBank/DDBJ databases">
        <title>The Genome Sequence of Allomyces macrogynus strain ATCC 38327.</title>
        <authorList>
            <consortium name="The Broad Institute Genome Sequencing Platform"/>
            <person name="Russ C."/>
            <person name="Cuomo C."/>
            <person name="Shea T."/>
            <person name="Young S.K."/>
            <person name="Zeng Q."/>
            <person name="Koehrsen M."/>
            <person name="Haas B."/>
            <person name="Borodovsky M."/>
            <person name="Guigo R."/>
            <person name="Alvarado L."/>
            <person name="Berlin A."/>
            <person name="Borenstein D."/>
            <person name="Chen Z."/>
            <person name="Engels R."/>
            <person name="Freedman E."/>
            <person name="Gellesch M."/>
            <person name="Goldberg J."/>
            <person name="Griggs A."/>
            <person name="Gujja S."/>
            <person name="Heiman D."/>
            <person name="Hepburn T."/>
            <person name="Howarth C."/>
            <person name="Jen D."/>
            <person name="Larson L."/>
            <person name="Lewis B."/>
            <person name="Mehta T."/>
            <person name="Park D."/>
            <person name="Pearson M."/>
            <person name="Roberts A."/>
            <person name="Saif S."/>
            <person name="Shenoy N."/>
            <person name="Sisk P."/>
            <person name="Stolte C."/>
            <person name="Sykes S."/>
            <person name="Walk T."/>
            <person name="White J."/>
            <person name="Yandava C."/>
            <person name="Burger G."/>
            <person name="Gray M.W."/>
            <person name="Holland P.W.H."/>
            <person name="King N."/>
            <person name="Lang F.B.F."/>
            <person name="Roger A.J."/>
            <person name="Ruiz-Trillo I."/>
            <person name="Lander E."/>
            <person name="Nusbaum C."/>
        </authorList>
    </citation>
    <scope>NUCLEOTIDE SEQUENCE [LARGE SCALE GENOMIC DNA]</scope>
    <source>
        <strain evidence="3">ATCC 38327</strain>
    </source>
</reference>
<feature type="region of interest" description="Disordered" evidence="1">
    <location>
        <begin position="244"/>
        <end position="275"/>
    </location>
</feature>
<evidence type="ECO:0000313" key="3">
    <source>
        <dbReference type="Proteomes" id="UP000054350"/>
    </source>
</evidence>
<accession>A0A0L0TEW8</accession>
<proteinExistence type="predicted"/>
<reference evidence="2 3" key="1">
    <citation type="submission" date="2009-11" db="EMBL/GenBank/DDBJ databases">
        <title>Annotation of Allomyces macrogynus ATCC 38327.</title>
        <authorList>
            <consortium name="The Broad Institute Genome Sequencing Platform"/>
            <person name="Russ C."/>
            <person name="Cuomo C."/>
            <person name="Burger G."/>
            <person name="Gray M.W."/>
            <person name="Holland P.W.H."/>
            <person name="King N."/>
            <person name="Lang F.B.F."/>
            <person name="Roger A.J."/>
            <person name="Ruiz-Trillo I."/>
            <person name="Young S.K."/>
            <person name="Zeng Q."/>
            <person name="Gargeya S."/>
            <person name="Fitzgerald M."/>
            <person name="Haas B."/>
            <person name="Abouelleil A."/>
            <person name="Alvarado L."/>
            <person name="Arachchi H.M."/>
            <person name="Berlin A."/>
            <person name="Chapman S.B."/>
            <person name="Gearin G."/>
            <person name="Goldberg J."/>
            <person name="Griggs A."/>
            <person name="Gujja S."/>
            <person name="Hansen M."/>
            <person name="Heiman D."/>
            <person name="Howarth C."/>
            <person name="Larimer J."/>
            <person name="Lui A."/>
            <person name="MacDonald P.J.P."/>
            <person name="McCowen C."/>
            <person name="Montmayeur A."/>
            <person name="Murphy C."/>
            <person name="Neiman D."/>
            <person name="Pearson M."/>
            <person name="Priest M."/>
            <person name="Roberts A."/>
            <person name="Saif S."/>
            <person name="Shea T."/>
            <person name="Sisk P."/>
            <person name="Stolte C."/>
            <person name="Sykes S."/>
            <person name="Wortman J."/>
            <person name="Nusbaum C."/>
            <person name="Birren B."/>
        </authorList>
    </citation>
    <scope>NUCLEOTIDE SEQUENCE [LARGE SCALE GENOMIC DNA]</scope>
    <source>
        <strain evidence="2 3">ATCC 38327</strain>
    </source>
</reference>
<gene>
    <name evidence="2" type="ORF">AMAG_20781</name>
</gene>
<dbReference type="VEuPathDB" id="FungiDB:AMAG_20781"/>
<organism evidence="2 3">
    <name type="scientific">Allomyces macrogynus (strain ATCC 38327)</name>
    <name type="common">Allomyces javanicus var. macrogynus</name>
    <dbReference type="NCBI Taxonomy" id="578462"/>
    <lineage>
        <taxon>Eukaryota</taxon>
        <taxon>Fungi</taxon>
        <taxon>Fungi incertae sedis</taxon>
        <taxon>Blastocladiomycota</taxon>
        <taxon>Blastocladiomycetes</taxon>
        <taxon>Blastocladiales</taxon>
        <taxon>Blastocladiaceae</taxon>
        <taxon>Allomyces</taxon>
    </lineage>
</organism>
<feature type="region of interest" description="Disordered" evidence="1">
    <location>
        <begin position="1"/>
        <end position="28"/>
    </location>
</feature>
<dbReference type="Proteomes" id="UP000054350">
    <property type="component" value="Unassembled WGS sequence"/>
</dbReference>
<feature type="compositionally biased region" description="Polar residues" evidence="1">
    <location>
        <begin position="204"/>
        <end position="225"/>
    </location>
</feature>
<evidence type="ECO:0000313" key="2">
    <source>
        <dbReference type="EMBL" id="KNE73393.1"/>
    </source>
</evidence>
<dbReference type="AlphaFoldDB" id="A0A0L0TEW8"/>
<feature type="region of interest" description="Disordered" evidence="1">
    <location>
        <begin position="204"/>
        <end position="231"/>
    </location>
</feature>
<feature type="region of interest" description="Disordered" evidence="1">
    <location>
        <begin position="106"/>
        <end position="149"/>
    </location>
</feature>
<name>A0A0L0TEW8_ALLM3</name>
<protein>
    <submittedName>
        <fullName evidence="2">Uncharacterized protein</fullName>
    </submittedName>
</protein>
<evidence type="ECO:0000256" key="1">
    <source>
        <dbReference type="SAM" id="MobiDB-lite"/>
    </source>
</evidence>
<sequence>MSTRPPAQQHHAATDHHRSHRHGQAPPNRCVCCKCSSRPPIRSMIAGPDRAVLCSAGNLQRAASSSRGTWPRPARPPRNLPLYQQRRVQVQAQVLVQVLLLHLHHAAQRRPRPGNRSRHQRPPHRAPLRLHPHRPARPQPQHRPHRPETAMVPVRRRLLHHRRHRHDRFLPLLRPSAPSPTTAPICLAPSAAARSDPMLRQLRRPNSNGSQLDLPSTAARPSTNGPWRMLPPTRLCRLPCEDARSGGRRAPGPMPLGTPASWTRGERPRPRQRQRHRLEHRRMLLLRHRHRNRATCRRSRKQRRLRDHLPAMDWMRLRHRHRHRHLLLQRLSRPARYVQLRRRRCHLAQQLLHHHHHRLSLLHQGPRRPQHDPQLARALLLQRETHHHRDPRLEPRTAQLLAAPRPPVAIPRR</sequence>